<dbReference type="CDD" id="cd03702">
    <property type="entry name" value="IF2_mtIF2_II"/>
    <property type="match status" value="1"/>
</dbReference>
<feature type="binding site" evidence="10">
    <location>
        <begin position="224"/>
        <end position="227"/>
    </location>
    <ligand>
        <name>GTP</name>
        <dbReference type="ChEBI" id="CHEBI:37565"/>
    </ligand>
</feature>
<dbReference type="GO" id="GO:0005525">
    <property type="term" value="F:GTP binding"/>
    <property type="evidence" value="ECO:0007669"/>
    <property type="project" value="UniProtKB-KW"/>
</dbReference>
<reference evidence="14 15" key="1">
    <citation type="journal article" date="2015" name="Genome Announc.">
        <title>Draft Genome Sequence of a Heterotrophic Facultative Anaerobic Thermophilic Bacterium, Ardenticatena maritima Strain 110ST.</title>
        <authorList>
            <person name="Kawaichi S."/>
            <person name="Yoshida T."/>
            <person name="Sako Y."/>
            <person name="Nakamura R."/>
        </authorList>
    </citation>
    <scope>NUCLEOTIDE SEQUENCE [LARGE SCALE GENOMIC DNA]</scope>
    <source>
        <strain evidence="14 15">110S</strain>
    </source>
</reference>
<dbReference type="EMBL" id="BBZA01000134">
    <property type="protein sequence ID" value="GAP63280.1"/>
    <property type="molecule type" value="Genomic_DNA"/>
</dbReference>
<dbReference type="FunFam" id="2.40.30.10:FF:000008">
    <property type="entry name" value="Translation initiation factor IF-2"/>
    <property type="match status" value="1"/>
</dbReference>
<keyword evidence="8 10" id="KW-0342">GTP-binding</keyword>
<dbReference type="PROSITE" id="PS51722">
    <property type="entry name" value="G_TR_2"/>
    <property type="match status" value="1"/>
</dbReference>
<dbReference type="InterPro" id="IPR006847">
    <property type="entry name" value="IF2_N"/>
</dbReference>
<dbReference type="NCBIfam" id="TIGR00487">
    <property type="entry name" value="IF-2"/>
    <property type="match status" value="1"/>
</dbReference>
<dbReference type="Pfam" id="PF04760">
    <property type="entry name" value="IF2_N"/>
    <property type="match status" value="1"/>
</dbReference>
<dbReference type="Proteomes" id="UP000037784">
    <property type="component" value="Unassembled WGS sequence"/>
</dbReference>
<dbReference type="GO" id="GO:0003743">
    <property type="term" value="F:translation initiation factor activity"/>
    <property type="evidence" value="ECO:0007669"/>
    <property type="project" value="UniProtKB-UniRule"/>
</dbReference>
<dbReference type="PANTHER" id="PTHR43381:SF5">
    <property type="entry name" value="TR-TYPE G DOMAIN-CONTAINING PROTEIN"/>
    <property type="match status" value="1"/>
</dbReference>
<evidence type="ECO:0000256" key="8">
    <source>
        <dbReference type="ARBA" id="ARBA00023134"/>
    </source>
</evidence>
<dbReference type="InterPro" id="IPR004161">
    <property type="entry name" value="EFTu-like_2"/>
</dbReference>
<dbReference type="InterPro" id="IPR000795">
    <property type="entry name" value="T_Tr_GTP-bd_dom"/>
</dbReference>
<dbReference type="FunCoup" id="A0A0M9UCW3">
    <property type="interactions" value="467"/>
</dbReference>
<evidence type="ECO:0000256" key="1">
    <source>
        <dbReference type="ARBA" id="ARBA00004496"/>
    </source>
</evidence>
<comment type="subcellular location">
    <subcellularLocation>
        <location evidence="1 10">Cytoplasm</location>
    </subcellularLocation>
</comment>
<evidence type="ECO:0000256" key="6">
    <source>
        <dbReference type="ARBA" id="ARBA00022741"/>
    </source>
</evidence>
<evidence type="ECO:0000256" key="12">
    <source>
        <dbReference type="SAM" id="MobiDB-lite"/>
    </source>
</evidence>
<dbReference type="FunFam" id="2.40.30.10:FF:000054">
    <property type="entry name" value="Translation initiation factor IF-2"/>
    <property type="match status" value="1"/>
</dbReference>
<dbReference type="InterPro" id="IPR053905">
    <property type="entry name" value="EF-G-like_DII"/>
</dbReference>
<evidence type="ECO:0000313" key="15">
    <source>
        <dbReference type="Proteomes" id="UP000037784"/>
    </source>
</evidence>
<dbReference type="Gene3D" id="3.40.50.10050">
    <property type="entry name" value="Translation initiation factor IF- 2, domain 3"/>
    <property type="match status" value="1"/>
</dbReference>
<comment type="function">
    <text evidence="9 10 11">One of the essential components for the initiation of protein synthesis. Protects formylmethionyl-tRNA from spontaneous hydrolysis and promotes its binding to the 30S ribosomal subunits. Also involved in the hydrolysis of GTP during the formation of the 70S ribosomal complex.</text>
</comment>
<feature type="domain" description="Tr-type G" evidence="13">
    <location>
        <begin position="115"/>
        <end position="285"/>
    </location>
</feature>
<sequence length="611" mass="66712">MSHAHEAIRIPGPISVRELAELLDESPIAVIKTLMAMGVMANINQVLDPDTAALAAEEMGHPVLLPGEEEAQETEEEAAEEEAADIEEEVEPVAEVKPTRKQRLYANERPEDLKPRPPIVAVLGHVDHGKTTLLDAIRQTRVAEGEAGGITQHIGAYQVKKQGRLITFIDTPGHEAFTAMRARGAQGADIVILVIAADDGVMPQTIEAYEHAKAAGVPIIVAVTKVDKPNANPDRVRQQAADKLGLIPEEWGGDVPFVNVAALKGQGIDELLDYILIVTDLHQDDIVANPNRSAQGVVLESELDPRQGVAATLLVLNGTLRQRDTVLAGTAYGRIRAMFNDQGKRVKEAPPSMPVRVLGLNEVPPAGQFFEVVESERAAREIVEQRKRRLEQKRSRGRITLEDVFRQLQAGQREELNLVVKADTQGTLDALIDSLHDLATEDVAVKIIRQGVGAVSESDVMLASASDAIVIGFGVKVDRVARERAEQEGVQIRTYDVIYHLLEDMEKALKGLLEPETEEFVLGTAEVRAVFKVRGGKVAGCYVLDGVIRRNAKARLIRDGEVVADTKVASLKRFQEDVAEVRQGFECGIALEGVTEYKEGDLIEAYEVREV</sequence>
<dbReference type="InterPro" id="IPR023115">
    <property type="entry name" value="TIF_IF2_dom3"/>
</dbReference>
<dbReference type="SUPFAM" id="SSF52156">
    <property type="entry name" value="Initiation factor IF2/eIF5b, domain 3"/>
    <property type="match status" value="1"/>
</dbReference>
<feature type="binding site" evidence="10">
    <location>
        <begin position="124"/>
        <end position="131"/>
    </location>
    <ligand>
        <name>GTP</name>
        <dbReference type="ChEBI" id="CHEBI:37565"/>
    </ligand>
</feature>
<dbReference type="GO" id="GO:0003924">
    <property type="term" value="F:GTPase activity"/>
    <property type="evidence" value="ECO:0007669"/>
    <property type="project" value="UniProtKB-UniRule"/>
</dbReference>
<feature type="region of interest" description="Disordered" evidence="12">
    <location>
        <begin position="69"/>
        <end position="112"/>
    </location>
</feature>
<dbReference type="PANTHER" id="PTHR43381">
    <property type="entry name" value="TRANSLATION INITIATION FACTOR IF-2-RELATED"/>
    <property type="match status" value="1"/>
</dbReference>
<dbReference type="FunFam" id="3.40.50.10050:FF:000001">
    <property type="entry name" value="Translation initiation factor IF-2"/>
    <property type="match status" value="1"/>
</dbReference>
<proteinExistence type="inferred from homology"/>
<dbReference type="InterPro" id="IPR036925">
    <property type="entry name" value="TIF_IF2_dom3_sf"/>
</dbReference>
<dbReference type="InterPro" id="IPR009000">
    <property type="entry name" value="Transl_B-barrel_sf"/>
</dbReference>
<protein>
    <recommendedName>
        <fullName evidence="3 10">Translation initiation factor IF-2</fullName>
    </recommendedName>
</protein>
<evidence type="ECO:0000256" key="7">
    <source>
        <dbReference type="ARBA" id="ARBA00022917"/>
    </source>
</evidence>
<dbReference type="InterPro" id="IPR044145">
    <property type="entry name" value="IF2_II"/>
</dbReference>
<accession>A0A0M9UCW3</accession>
<dbReference type="InterPro" id="IPR000178">
    <property type="entry name" value="TF_IF2_bacterial-like"/>
</dbReference>
<dbReference type="NCBIfam" id="TIGR00231">
    <property type="entry name" value="small_GTP"/>
    <property type="match status" value="1"/>
</dbReference>
<evidence type="ECO:0000256" key="2">
    <source>
        <dbReference type="ARBA" id="ARBA00007733"/>
    </source>
</evidence>
<comment type="caution">
    <text evidence="10">Lacks conserved residue(s) required for the propagation of feature annotation.</text>
</comment>
<dbReference type="InterPro" id="IPR005225">
    <property type="entry name" value="Small_GTP-bd"/>
</dbReference>
<dbReference type="OrthoDB" id="9811804at2"/>
<dbReference type="RefSeq" id="WP_054493138.1">
    <property type="nucleotide sequence ID" value="NZ_BBZA01000134.1"/>
</dbReference>
<organism evidence="14 15">
    <name type="scientific">Ardenticatena maritima</name>
    <dbReference type="NCBI Taxonomy" id="872965"/>
    <lineage>
        <taxon>Bacteria</taxon>
        <taxon>Bacillati</taxon>
        <taxon>Chloroflexota</taxon>
        <taxon>Ardenticatenia</taxon>
        <taxon>Ardenticatenales</taxon>
        <taxon>Ardenticatenaceae</taxon>
        <taxon>Ardenticatena</taxon>
    </lineage>
</organism>
<dbReference type="Pfam" id="PF22042">
    <property type="entry name" value="EF-G_D2"/>
    <property type="match status" value="1"/>
</dbReference>
<dbReference type="Pfam" id="PF00009">
    <property type="entry name" value="GTP_EFTU"/>
    <property type="match status" value="1"/>
</dbReference>
<feature type="binding site" evidence="10">
    <location>
        <begin position="170"/>
        <end position="174"/>
    </location>
    <ligand>
        <name>GTP</name>
        <dbReference type="ChEBI" id="CHEBI:37565"/>
    </ligand>
</feature>
<dbReference type="AlphaFoldDB" id="A0A0M9UCW3"/>
<dbReference type="SUPFAM" id="SSF50447">
    <property type="entry name" value="Translation proteins"/>
    <property type="match status" value="2"/>
</dbReference>
<dbReference type="FunFam" id="3.40.50.300:FF:000019">
    <property type="entry name" value="Translation initiation factor IF-2"/>
    <property type="match status" value="1"/>
</dbReference>
<dbReference type="HAMAP" id="MF_00100_B">
    <property type="entry name" value="IF_2_B"/>
    <property type="match status" value="1"/>
</dbReference>
<dbReference type="CDD" id="cd03692">
    <property type="entry name" value="mtIF2_IVc"/>
    <property type="match status" value="1"/>
</dbReference>
<dbReference type="InterPro" id="IPR027417">
    <property type="entry name" value="P-loop_NTPase"/>
</dbReference>
<evidence type="ECO:0000256" key="9">
    <source>
        <dbReference type="ARBA" id="ARBA00025162"/>
    </source>
</evidence>
<dbReference type="CDD" id="cd01887">
    <property type="entry name" value="IF2_eIF5B"/>
    <property type="match status" value="1"/>
</dbReference>
<keyword evidence="5 10" id="KW-0396">Initiation factor</keyword>
<dbReference type="Gene3D" id="3.40.50.300">
    <property type="entry name" value="P-loop containing nucleotide triphosphate hydrolases"/>
    <property type="match status" value="1"/>
</dbReference>
<evidence type="ECO:0000256" key="3">
    <source>
        <dbReference type="ARBA" id="ARBA00020675"/>
    </source>
</evidence>
<name>A0A0M9UCW3_9CHLR</name>
<keyword evidence="6 10" id="KW-0547">Nucleotide-binding</keyword>
<evidence type="ECO:0000259" key="13">
    <source>
        <dbReference type="PROSITE" id="PS51722"/>
    </source>
</evidence>
<feature type="compositionally biased region" description="Acidic residues" evidence="12">
    <location>
        <begin position="69"/>
        <end position="92"/>
    </location>
</feature>
<evidence type="ECO:0000313" key="14">
    <source>
        <dbReference type="EMBL" id="GAP63280.1"/>
    </source>
</evidence>
<evidence type="ECO:0000256" key="11">
    <source>
        <dbReference type="RuleBase" id="RU000644"/>
    </source>
</evidence>
<dbReference type="InterPro" id="IPR015760">
    <property type="entry name" value="TIF_IF2"/>
</dbReference>
<comment type="similarity">
    <text evidence="2 10 11">Belongs to the TRAFAC class translation factor GTPase superfamily. Classic translation factor GTPase family. IF-2 subfamily.</text>
</comment>
<keyword evidence="4 10" id="KW-0963">Cytoplasm</keyword>
<evidence type="ECO:0000256" key="10">
    <source>
        <dbReference type="HAMAP-Rule" id="MF_00100"/>
    </source>
</evidence>
<dbReference type="InParanoid" id="A0A0M9UCW3"/>
<dbReference type="SUPFAM" id="SSF52540">
    <property type="entry name" value="P-loop containing nucleoside triphosphate hydrolases"/>
    <property type="match status" value="1"/>
</dbReference>
<keyword evidence="15" id="KW-1185">Reference proteome</keyword>
<evidence type="ECO:0000256" key="4">
    <source>
        <dbReference type="ARBA" id="ARBA00022490"/>
    </source>
</evidence>
<reference evidence="15" key="2">
    <citation type="submission" date="2015-08" db="EMBL/GenBank/DDBJ databases">
        <title>Draft Genome Sequence of a Heterotrophic Facultative Anaerobic Bacterium Ardenticatena maritima Strain 110S.</title>
        <authorList>
            <person name="Kawaichi S."/>
            <person name="Yoshida T."/>
            <person name="Sako Y."/>
            <person name="Nakamura R."/>
        </authorList>
    </citation>
    <scope>NUCLEOTIDE SEQUENCE [LARGE SCALE GENOMIC DNA]</scope>
    <source>
        <strain evidence="15">110S</strain>
    </source>
</reference>
<dbReference type="GO" id="GO:0005829">
    <property type="term" value="C:cytosol"/>
    <property type="evidence" value="ECO:0007669"/>
    <property type="project" value="TreeGrafter"/>
</dbReference>
<dbReference type="Pfam" id="PF11987">
    <property type="entry name" value="IF-2"/>
    <property type="match status" value="1"/>
</dbReference>
<keyword evidence="7 10" id="KW-0648">Protein biosynthesis</keyword>
<comment type="caution">
    <text evidence="14">The sequence shown here is derived from an EMBL/GenBank/DDBJ whole genome shotgun (WGS) entry which is preliminary data.</text>
</comment>
<evidence type="ECO:0000256" key="5">
    <source>
        <dbReference type="ARBA" id="ARBA00022540"/>
    </source>
</evidence>
<gene>
    <name evidence="10 14" type="primary">infB</name>
    <name evidence="14" type="ORF">ARMA_1703</name>
</gene>
<dbReference type="Pfam" id="PF03144">
    <property type="entry name" value="GTP_EFTU_D2"/>
    <property type="match status" value="1"/>
</dbReference>
<dbReference type="Gene3D" id="2.40.30.10">
    <property type="entry name" value="Translation factors"/>
    <property type="match status" value="2"/>
</dbReference>